<evidence type="ECO:0000313" key="2">
    <source>
        <dbReference type="EMBL" id="MBZ9569080.1"/>
    </source>
</evidence>
<reference evidence="2 3" key="1">
    <citation type="submission" date="2021-05" db="EMBL/GenBank/DDBJ databases">
        <title>Petroleum and Energy Research Collection (APPE): ex situ preservation of microbial diversity associated with the oil industry and exploitation of its biotechnological potential.</title>
        <authorList>
            <person name="Paixao C.T.M."/>
            <person name="Gomes M.B."/>
            <person name="Oliveira V.M."/>
        </authorList>
    </citation>
    <scope>NUCLEOTIDE SEQUENCE [LARGE SCALE GENOMIC DNA]</scope>
    <source>
        <strain evidence="2 3">LIT2</strain>
    </source>
</reference>
<name>A0ABS7X2G3_9GAMM</name>
<organism evidence="2 3">
    <name type="scientific">Modicisalibacter tunisiensis</name>
    <dbReference type="NCBI Taxonomy" id="390637"/>
    <lineage>
        <taxon>Bacteria</taxon>
        <taxon>Pseudomonadati</taxon>
        <taxon>Pseudomonadota</taxon>
        <taxon>Gammaproteobacteria</taxon>
        <taxon>Oceanospirillales</taxon>
        <taxon>Halomonadaceae</taxon>
        <taxon>Modicisalibacter</taxon>
    </lineage>
</organism>
<keyword evidence="3" id="KW-1185">Reference proteome</keyword>
<evidence type="ECO:0000256" key="1">
    <source>
        <dbReference type="SAM" id="Phobius"/>
    </source>
</evidence>
<sequence length="97" mass="10573">MQDNGFFNRLGERLGDALRELVTLLNHLFGGTFSAAQDFIDGLTASLGISDSLFAMLMLLIGLLMLYRGLRGFLRGAVIGALIWTLLGLTILSWLIA</sequence>
<dbReference type="RefSeq" id="WP_224414407.1">
    <property type="nucleotide sequence ID" value="NZ_JAGXFC010000001.1"/>
</dbReference>
<keyword evidence="1" id="KW-1133">Transmembrane helix</keyword>
<keyword evidence="1" id="KW-0472">Membrane</keyword>
<protein>
    <recommendedName>
        <fullName evidence="4">MFS transporter</fullName>
    </recommendedName>
</protein>
<evidence type="ECO:0000313" key="3">
    <source>
        <dbReference type="Proteomes" id="UP001319883"/>
    </source>
</evidence>
<keyword evidence="1" id="KW-0812">Transmembrane</keyword>
<dbReference type="Proteomes" id="UP001319883">
    <property type="component" value="Unassembled WGS sequence"/>
</dbReference>
<dbReference type="EMBL" id="JAGXFD010000002">
    <property type="protein sequence ID" value="MBZ9569080.1"/>
    <property type="molecule type" value="Genomic_DNA"/>
</dbReference>
<comment type="caution">
    <text evidence="2">The sequence shown here is derived from an EMBL/GenBank/DDBJ whole genome shotgun (WGS) entry which is preliminary data.</text>
</comment>
<gene>
    <name evidence="2" type="ORF">KGQ91_15530</name>
</gene>
<accession>A0ABS7X2G3</accession>
<proteinExistence type="predicted"/>
<evidence type="ECO:0008006" key="4">
    <source>
        <dbReference type="Google" id="ProtNLM"/>
    </source>
</evidence>
<feature type="transmembrane region" description="Helical" evidence="1">
    <location>
        <begin position="77"/>
        <end position="96"/>
    </location>
</feature>
<feature type="transmembrane region" description="Helical" evidence="1">
    <location>
        <begin position="52"/>
        <end position="70"/>
    </location>
</feature>